<dbReference type="EMBL" id="HAEH01002282">
    <property type="protein sequence ID" value="SBR68604.1"/>
    <property type="molecule type" value="Transcribed_RNA"/>
</dbReference>
<evidence type="ECO:0000313" key="2">
    <source>
        <dbReference type="EMBL" id="SBR68604.1"/>
    </source>
</evidence>
<name>A0A1A8NIB8_9TELE</name>
<evidence type="ECO:0000256" key="1">
    <source>
        <dbReference type="SAM" id="MobiDB-lite"/>
    </source>
</evidence>
<sequence length="107" mass="11714">ERGSSETRPAAAAGSVSDHSSLCASSKKGGIEGIQRVSVLLSRPVTGYQTRIHRVRHIKPLAAMRHHFTLVTTCFSSMVAYEGHVDVCLFPIFENKILNFQSKAKVC</sequence>
<reference evidence="2" key="1">
    <citation type="submission" date="2016-05" db="EMBL/GenBank/DDBJ databases">
        <authorList>
            <person name="Lavstsen T."/>
            <person name="Jespersen J.S."/>
        </authorList>
    </citation>
    <scope>NUCLEOTIDE SEQUENCE</scope>
    <source>
        <tissue evidence="2">Brain</tissue>
    </source>
</reference>
<keyword evidence="2" id="KW-0812">Transmembrane</keyword>
<organism evidence="2">
    <name type="scientific">Nothobranchius rachovii</name>
    <name type="common">bluefin notho</name>
    <dbReference type="NCBI Taxonomy" id="451742"/>
    <lineage>
        <taxon>Eukaryota</taxon>
        <taxon>Metazoa</taxon>
        <taxon>Chordata</taxon>
        <taxon>Craniata</taxon>
        <taxon>Vertebrata</taxon>
        <taxon>Euteleostomi</taxon>
        <taxon>Actinopterygii</taxon>
        <taxon>Neopterygii</taxon>
        <taxon>Teleostei</taxon>
        <taxon>Neoteleostei</taxon>
        <taxon>Acanthomorphata</taxon>
        <taxon>Ovalentaria</taxon>
        <taxon>Atherinomorphae</taxon>
        <taxon>Cyprinodontiformes</taxon>
        <taxon>Nothobranchiidae</taxon>
        <taxon>Nothobranchius</taxon>
    </lineage>
</organism>
<accession>A0A1A8NIB8</accession>
<keyword evidence="2" id="KW-0472">Membrane</keyword>
<dbReference type="AlphaFoldDB" id="A0A1A8NIB8"/>
<feature type="non-terminal residue" evidence="2">
    <location>
        <position position="1"/>
    </location>
</feature>
<feature type="region of interest" description="Disordered" evidence="1">
    <location>
        <begin position="1"/>
        <end position="24"/>
    </location>
</feature>
<gene>
    <name evidence="2" type="primary">PRRT2</name>
</gene>
<reference evidence="2" key="2">
    <citation type="submission" date="2016-06" db="EMBL/GenBank/DDBJ databases">
        <title>The genome of a short-lived fish provides insights into sex chromosome evolution and the genetic control of aging.</title>
        <authorList>
            <person name="Reichwald K."/>
            <person name="Felder M."/>
            <person name="Petzold A."/>
            <person name="Koch P."/>
            <person name="Groth M."/>
            <person name="Platzer M."/>
        </authorList>
    </citation>
    <scope>NUCLEOTIDE SEQUENCE</scope>
    <source>
        <tissue evidence="2">Brain</tissue>
    </source>
</reference>
<proteinExistence type="predicted"/>
<protein>
    <submittedName>
        <fullName evidence="2">Proline-rich transmembrane protein 2</fullName>
    </submittedName>
</protein>